<dbReference type="Pfam" id="PF03416">
    <property type="entry name" value="Peptidase_C54"/>
    <property type="match status" value="1"/>
</dbReference>
<dbReference type="PANTHER" id="PTHR22624:SF49">
    <property type="entry name" value="CYSTEINE PROTEASE"/>
    <property type="match status" value="1"/>
</dbReference>
<keyword evidence="17" id="KW-1185">Reference proteome</keyword>
<dbReference type="PANTHER" id="PTHR22624">
    <property type="entry name" value="CYSTEINE PROTEASE ATG4"/>
    <property type="match status" value="1"/>
</dbReference>
<dbReference type="GO" id="GO:0005737">
    <property type="term" value="C:cytoplasm"/>
    <property type="evidence" value="ECO:0007669"/>
    <property type="project" value="UniProtKB-SubCell"/>
</dbReference>
<dbReference type="GO" id="GO:0034727">
    <property type="term" value="P:piecemeal microautophagy of the nucleus"/>
    <property type="evidence" value="ECO:0007669"/>
    <property type="project" value="TreeGrafter"/>
</dbReference>
<organism evidence="16 17">
    <name type="scientific">Saponaria officinalis</name>
    <name type="common">Common soapwort</name>
    <name type="synonym">Lychnis saponaria</name>
    <dbReference type="NCBI Taxonomy" id="3572"/>
    <lineage>
        <taxon>Eukaryota</taxon>
        <taxon>Viridiplantae</taxon>
        <taxon>Streptophyta</taxon>
        <taxon>Embryophyta</taxon>
        <taxon>Tracheophyta</taxon>
        <taxon>Spermatophyta</taxon>
        <taxon>Magnoliopsida</taxon>
        <taxon>eudicotyledons</taxon>
        <taxon>Gunneridae</taxon>
        <taxon>Pentapetalae</taxon>
        <taxon>Caryophyllales</taxon>
        <taxon>Caryophyllaceae</taxon>
        <taxon>Caryophylleae</taxon>
        <taxon>Saponaria</taxon>
    </lineage>
</organism>
<name>A0AAW1GQD3_SAPOF</name>
<evidence type="ECO:0000256" key="2">
    <source>
        <dbReference type="ARBA" id="ARBA00010958"/>
    </source>
</evidence>
<keyword evidence="9 13" id="KW-0072">Autophagy</keyword>
<dbReference type="GO" id="GO:0000423">
    <property type="term" value="P:mitophagy"/>
    <property type="evidence" value="ECO:0007669"/>
    <property type="project" value="TreeGrafter"/>
</dbReference>
<dbReference type="GO" id="GO:0004197">
    <property type="term" value="F:cysteine-type endopeptidase activity"/>
    <property type="evidence" value="ECO:0007669"/>
    <property type="project" value="TreeGrafter"/>
</dbReference>
<evidence type="ECO:0000256" key="1">
    <source>
        <dbReference type="ARBA" id="ARBA00004496"/>
    </source>
</evidence>
<gene>
    <name evidence="16" type="ORF">RND81_14G160600</name>
</gene>
<dbReference type="GO" id="GO:0000045">
    <property type="term" value="P:autophagosome assembly"/>
    <property type="evidence" value="ECO:0007669"/>
    <property type="project" value="TreeGrafter"/>
</dbReference>
<feature type="region of interest" description="Disordered" evidence="14">
    <location>
        <begin position="120"/>
        <end position="141"/>
    </location>
</feature>
<evidence type="ECO:0000256" key="9">
    <source>
        <dbReference type="ARBA" id="ARBA00023006"/>
    </source>
</evidence>
<evidence type="ECO:0000256" key="10">
    <source>
        <dbReference type="ARBA" id="ARBA00029362"/>
    </source>
</evidence>
<dbReference type="Proteomes" id="UP001443914">
    <property type="component" value="Unassembled WGS sequence"/>
</dbReference>
<dbReference type="GO" id="GO:0016485">
    <property type="term" value="P:protein processing"/>
    <property type="evidence" value="ECO:0007669"/>
    <property type="project" value="TreeGrafter"/>
</dbReference>
<evidence type="ECO:0000256" key="14">
    <source>
        <dbReference type="SAM" id="MobiDB-lite"/>
    </source>
</evidence>
<evidence type="ECO:0000256" key="3">
    <source>
        <dbReference type="ARBA" id="ARBA00022448"/>
    </source>
</evidence>
<evidence type="ECO:0000256" key="13">
    <source>
        <dbReference type="RuleBase" id="RU363115"/>
    </source>
</evidence>
<evidence type="ECO:0000313" key="17">
    <source>
        <dbReference type="Proteomes" id="UP001443914"/>
    </source>
</evidence>
<dbReference type="InterPro" id="IPR046792">
    <property type="entry name" value="Peptidase_C54_cat"/>
</dbReference>
<reference evidence="16" key="1">
    <citation type="submission" date="2024-03" db="EMBL/GenBank/DDBJ databases">
        <title>WGS assembly of Saponaria officinalis var. Norfolk2.</title>
        <authorList>
            <person name="Jenkins J."/>
            <person name="Shu S."/>
            <person name="Grimwood J."/>
            <person name="Barry K."/>
            <person name="Goodstein D."/>
            <person name="Schmutz J."/>
            <person name="Leebens-Mack J."/>
            <person name="Osbourn A."/>
        </authorList>
    </citation>
    <scope>NUCLEOTIDE SEQUENCE [LARGE SCALE GENOMIC DNA]</scope>
    <source>
        <strain evidence="16">JIC</strain>
    </source>
</reference>
<keyword evidence="8 13" id="KW-0653">Protein transport</keyword>
<feature type="compositionally biased region" description="Polar residues" evidence="14">
    <location>
        <begin position="121"/>
        <end position="133"/>
    </location>
</feature>
<evidence type="ECO:0000256" key="8">
    <source>
        <dbReference type="ARBA" id="ARBA00022927"/>
    </source>
</evidence>
<feature type="domain" description="Peptidase C54 catalytic" evidence="15">
    <location>
        <begin position="60"/>
        <end position="103"/>
    </location>
</feature>
<dbReference type="SUPFAM" id="SSF54001">
    <property type="entry name" value="Cysteine proteinases"/>
    <property type="match status" value="1"/>
</dbReference>
<keyword evidence="5 13" id="KW-0645">Protease</keyword>
<comment type="function">
    <text evidence="12">Cysteine protease that plays a key role in autophagy by mediating both proteolytic activation and delipidation of ATG8 family proteins. The protease activity is required for proteolytic activation of ATG8 family proteins: cleaves the C-terminal amino acid of ATG8 proteins to reveal a C-terminal glycine. Exposure of the glycine at the C-terminus is essential for ATG8 proteins conjugation to phosphatidylethanolamine (PE) and insertion to membranes, which is necessary for autophagy. In addition to the protease activity, also mediates delipidation of PE-conjugated ATG8 proteins.</text>
</comment>
<accession>A0AAW1GQD3</accession>
<sequence>MVDKQCAQFYSVTITEEHAQGGLSYRVLSDESEFKLSYFELEDNGGLSLALQVVDIKRGDLEADTSSYHSNVVRQIPLESVDSSLAIGFYCRDRDDFNDFCSRATNLADESSGAPLFTVARSRSSPRATSQGDSAGVDLGYEDSYDMLHSTNAEGAQEDD</sequence>
<dbReference type="EC" id="3.4.22.-" evidence="13"/>
<evidence type="ECO:0000313" key="16">
    <source>
        <dbReference type="EMBL" id="KAK9666102.1"/>
    </source>
</evidence>
<evidence type="ECO:0000259" key="15">
    <source>
        <dbReference type="Pfam" id="PF03416"/>
    </source>
</evidence>
<evidence type="ECO:0000256" key="12">
    <source>
        <dbReference type="ARBA" id="ARBA00045891"/>
    </source>
</evidence>
<keyword evidence="3" id="KW-0813">Transport</keyword>
<comment type="catalytic activity">
    <reaction evidence="10">
        <text>[protein]-C-terminal L-amino acid-glycyl-phosphatidylethanolamide + H2O = [protein]-C-terminal L-amino acid-glycine + a 1,2-diacyl-sn-glycero-3-phosphoethanolamine</text>
        <dbReference type="Rhea" id="RHEA:67548"/>
        <dbReference type="Rhea" id="RHEA-COMP:17323"/>
        <dbReference type="Rhea" id="RHEA-COMP:17324"/>
        <dbReference type="ChEBI" id="CHEBI:15377"/>
        <dbReference type="ChEBI" id="CHEBI:64612"/>
        <dbReference type="ChEBI" id="CHEBI:172940"/>
        <dbReference type="ChEBI" id="CHEBI:172941"/>
    </reaction>
    <physiologicalReaction direction="left-to-right" evidence="10">
        <dbReference type="Rhea" id="RHEA:67549"/>
    </physiologicalReaction>
</comment>
<keyword evidence="6 13" id="KW-0378">Hydrolase</keyword>
<dbReference type="GO" id="GO:0035973">
    <property type="term" value="P:aggrephagy"/>
    <property type="evidence" value="ECO:0007669"/>
    <property type="project" value="TreeGrafter"/>
</dbReference>
<dbReference type="EMBL" id="JBDFQZ010000014">
    <property type="protein sequence ID" value="KAK9666102.1"/>
    <property type="molecule type" value="Genomic_DNA"/>
</dbReference>
<evidence type="ECO:0000256" key="7">
    <source>
        <dbReference type="ARBA" id="ARBA00022807"/>
    </source>
</evidence>
<keyword evidence="7" id="KW-0788">Thiol protease</keyword>
<protein>
    <recommendedName>
        <fullName evidence="13">Cysteine protease</fullName>
        <ecNumber evidence="13">3.4.22.-</ecNumber>
    </recommendedName>
</protein>
<dbReference type="AlphaFoldDB" id="A0AAW1GQD3"/>
<evidence type="ECO:0000256" key="5">
    <source>
        <dbReference type="ARBA" id="ARBA00022670"/>
    </source>
</evidence>
<proteinExistence type="inferred from homology"/>
<comment type="subunit">
    <text evidence="11">Interacts with ATG8.</text>
</comment>
<dbReference type="GO" id="GO:0019786">
    <property type="term" value="F:protein-phosphatidylethanolamide deconjugating activity"/>
    <property type="evidence" value="ECO:0007669"/>
    <property type="project" value="InterPro"/>
</dbReference>
<evidence type="ECO:0000256" key="11">
    <source>
        <dbReference type="ARBA" id="ARBA00038724"/>
    </source>
</evidence>
<dbReference type="InterPro" id="IPR038765">
    <property type="entry name" value="Papain-like_cys_pep_sf"/>
</dbReference>
<dbReference type="InterPro" id="IPR005078">
    <property type="entry name" value="Peptidase_C54"/>
</dbReference>
<evidence type="ECO:0000256" key="6">
    <source>
        <dbReference type="ARBA" id="ARBA00022801"/>
    </source>
</evidence>
<evidence type="ECO:0000256" key="4">
    <source>
        <dbReference type="ARBA" id="ARBA00022490"/>
    </source>
</evidence>
<keyword evidence="4 13" id="KW-0963">Cytoplasm</keyword>
<dbReference type="GO" id="GO:0015031">
    <property type="term" value="P:protein transport"/>
    <property type="evidence" value="ECO:0007669"/>
    <property type="project" value="UniProtKB-KW"/>
</dbReference>
<comment type="subcellular location">
    <subcellularLocation>
        <location evidence="1 13">Cytoplasm</location>
    </subcellularLocation>
</comment>
<comment type="similarity">
    <text evidence="2 13">Belongs to the peptidase C54 family.</text>
</comment>
<comment type="caution">
    <text evidence="16">The sequence shown here is derived from an EMBL/GenBank/DDBJ whole genome shotgun (WGS) entry which is preliminary data.</text>
</comment>